<name>A0AAJ4RAF4_9EURY</name>
<evidence type="ECO:0000313" key="2">
    <source>
        <dbReference type="Proteomes" id="UP000270581"/>
    </source>
</evidence>
<gene>
    <name evidence="1" type="ORF">Nmn1133_00380</name>
</gene>
<sequence length="90" mass="9984">MDAAALVDRLDRFGGSDAERRAVARQARDLADSGAFAADEGYELTPAVVVEHLADAPDGGPADRWNWWLGSLEAAHGAYRRFQVERWQER</sequence>
<dbReference type="AlphaFoldDB" id="A0AAJ4RAF4"/>
<comment type="caution">
    <text evidence="1">The sequence shown here is derived from an EMBL/GenBank/DDBJ whole genome shotgun (WGS) entry which is preliminary data.</text>
</comment>
<proteinExistence type="predicted"/>
<dbReference type="EMBL" id="RJJC01000001">
    <property type="protein sequence ID" value="RNJ27453.1"/>
    <property type="molecule type" value="Genomic_DNA"/>
</dbReference>
<dbReference type="InterPro" id="IPR058716">
    <property type="entry name" value="WNWW_dom-containing"/>
</dbReference>
<reference evidence="1 2" key="1">
    <citation type="submission" date="2018-11" db="EMBL/GenBank/DDBJ databases">
        <title>Genome sequences of Natronomonas sp. CBA1133.</title>
        <authorList>
            <person name="Roh S.W."/>
            <person name="Cha I.-T."/>
        </authorList>
    </citation>
    <scope>NUCLEOTIDE SEQUENCE [LARGE SCALE GENOMIC DNA]</scope>
    <source>
        <strain evidence="1 2">CBA1133</strain>
    </source>
</reference>
<protein>
    <submittedName>
        <fullName evidence="1">Uncharacterized protein</fullName>
    </submittedName>
</protein>
<dbReference type="RefSeq" id="WP_075937557.1">
    <property type="nucleotide sequence ID" value="NZ_BDJH01000002.1"/>
</dbReference>
<keyword evidence="2" id="KW-1185">Reference proteome</keyword>
<dbReference type="Pfam" id="PF26484">
    <property type="entry name" value="WNWW"/>
    <property type="match status" value="1"/>
</dbReference>
<dbReference type="Proteomes" id="UP000270581">
    <property type="component" value="Unassembled WGS sequence"/>
</dbReference>
<accession>A0AAJ4RAF4</accession>
<evidence type="ECO:0000313" key="1">
    <source>
        <dbReference type="EMBL" id="RNJ27453.1"/>
    </source>
</evidence>
<organism evidence="1 2">
    <name type="scientific">Halosegnis longus</name>
    <dbReference type="NCBI Taxonomy" id="2216012"/>
    <lineage>
        <taxon>Archaea</taxon>
        <taxon>Methanobacteriati</taxon>
        <taxon>Methanobacteriota</taxon>
        <taxon>Stenosarchaea group</taxon>
        <taxon>Halobacteria</taxon>
        <taxon>Halobacteriales</taxon>
        <taxon>Natronomonadaceae</taxon>
        <taxon>Halosegnis</taxon>
    </lineage>
</organism>